<dbReference type="CDD" id="cd13957">
    <property type="entry name" value="PT_UbiA_Cox10"/>
    <property type="match status" value="1"/>
</dbReference>
<evidence type="ECO:0000256" key="6">
    <source>
        <dbReference type="ARBA" id="ARBA00022692"/>
    </source>
</evidence>
<feature type="transmembrane region" description="Helical" evidence="14">
    <location>
        <begin position="15"/>
        <end position="35"/>
    </location>
</feature>
<evidence type="ECO:0000256" key="1">
    <source>
        <dbReference type="ARBA" id="ARBA00004651"/>
    </source>
</evidence>
<feature type="transmembrane region" description="Helical" evidence="14">
    <location>
        <begin position="163"/>
        <end position="186"/>
    </location>
</feature>
<comment type="function">
    <text evidence="14">Converts heme B (protoheme IX) to heme O by substitution of the vinyl group on carbon 2 of heme B porphyrin ring with a hydroxyethyl farnesyl side group.</text>
</comment>
<dbReference type="PANTHER" id="PTHR43448">
    <property type="entry name" value="PROTOHEME IX FARNESYLTRANSFERASE, MITOCHONDRIAL"/>
    <property type="match status" value="1"/>
</dbReference>
<evidence type="ECO:0000256" key="9">
    <source>
        <dbReference type="ARBA" id="ARBA00023136"/>
    </source>
</evidence>
<evidence type="ECO:0000256" key="2">
    <source>
        <dbReference type="ARBA" id="ARBA00004919"/>
    </source>
</evidence>
<comment type="similarity">
    <text evidence="14">Belongs to the UbiA prenyltransferase family. Protoheme IX farnesyltransferase subfamily.</text>
</comment>
<evidence type="ECO:0000256" key="13">
    <source>
        <dbReference type="ARBA" id="ARBA00047690"/>
    </source>
</evidence>
<dbReference type="HAMAP" id="MF_00154">
    <property type="entry name" value="CyoE_CtaB"/>
    <property type="match status" value="1"/>
</dbReference>
<keyword evidence="5 14" id="KW-0808">Transferase</keyword>
<evidence type="ECO:0000256" key="5">
    <source>
        <dbReference type="ARBA" id="ARBA00022679"/>
    </source>
</evidence>
<keyword evidence="7 14" id="KW-1133">Transmembrane helix</keyword>
<feature type="transmembrane region" description="Helical" evidence="14">
    <location>
        <begin position="41"/>
        <end position="63"/>
    </location>
</feature>
<proteinExistence type="inferred from homology"/>
<comment type="subcellular location">
    <subcellularLocation>
        <location evidence="1 14">Cell membrane</location>
        <topology evidence="1 14">Multi-pass membrane protein</topology>
    </subcellularLocation>
</comment>
<dbReference type="InterPro" id="IPR000537">
    <property type="entry name" value="UbiA_prenyltransferase"/>
</dbReference>
<dbReference type="FunFam" id="1.10.357.140:FF:000001">
    <property type="entry name" value="Protoheme IX farnesyltransferase"/>
    <property type="match status" value="1"/>
</dbReference>
<evidence type="ECO:0000256" key="12">
    <source>
        <dbReference type="ARBA" id="ARBA00042475"/>
    </source>
</evidence>
<dbReference type="Pfam" id="PF01040">
    <property type="entry name" value="UbiA"/>
    <property type="match status" value="1"/>
</dbReference>
<feature type="transmembrane region" description="Helical" evidence="14">
    <location>
        <begin position="114"/>
        <end position="131"/>
    </location>
</feature>
<evidence type="ECO:0000256" key="7">
    <source>
        <dbReference type="ARBA" id="ARBA00022989"/>
    </source>
</evidence>
<dbReference type="EC" id="2.5.1.141" evidence="3 14"/>
<dbReference type="AlphaFoldDB" id="A0AAU6PHM2"/>
<evidence type="ECO:0000256" key="14">
    <source>
        <dbReference type="HAMAP-Rule" id="MF_00154"/>
    </source>
</evidence>
<evidence type="ECO:0000256" key="11">
    <source>
        <dbReference type="ARBA" id="ARBA00040810"/>
    </source>
</evidence>
<comment type="miscellaneous">
    <text evidence="14">Carbon 2 of the heme B porphyrin ring is defined according to the Fischer nomenclature.</text>
</comment>
<dbReference type="InterPro" id="IPR030470">
    <property type="entry name" value="UbiA_prenylTrfase_CS"/>
</dbReference>
<evidence type="ECO:0000256" key="4">
    <source>
        <dbReference type="ARBA" id="ARBA00022475"/>
    </source>
</evidence>
<dbReference type="NCBIfam" id="NF003349">
    <property type="entry name" value="PRK04375.1-2"/>
    <property type="match status" value="1"/>
</dbReference>
<dbReference type="GO" id="GO:0008495">
    <property type="term" value="F:protoheme IX farnesyltransferase activity"/>
    <property type="evidence" value="ECO:0007669"/>
    <property type="project" value="UniProtKB-UniRule"/>
</dbReference>
<gene>
    <name evidence="15" type="primary">ctaB</name>
    <name evidence="14" type="synonym">cyoE</name>
    <name evidence="15" type="ORF">Ctma_1266</name>
</gene>
<organism evidence="15">
    <name type="scientific">Catillopecten margaritatus gill symbiont</name>
    <dbReference type="NCBI Taxonomy" id="3083288"/>
    <lineage>
        <taxon>Bacteria</taxon>
        <taxon>Pseudomonadati</taxon>
        <taxon>Pseudomonadota</taxon>
        <taxon>Gammaproteobacteria</taxon>
        <taxon>sulfur-oxidizing symbionts</taxon>
    </lineage>
</organism>
<dbReference type="NCBIfam" id="TIGR01473">
    <property type="entry name" value="cyoE_ctaB"/>
    <property type="match status" value="1"/>
</dbReference>
<feature type="transmembrane region" description="Helical" evidence="14">
    <location>
        <begin position="138"/>
        <end position="157"/>
    </location>
</feature>
<dbReference type="GO" id="GO:0005886">
    <property type="term" value="C:plasma membrane"/>
    <property type="evidence" value="ECO:0007669"/>
    <property type="project" value="UniProtKB-SubCell"/>
</dbReference>
<feature type="transmembrane region" description="Helical" evidence="14">
    <location>
        <begin position="89"/>
        <end position="108"/>
    </location>
</feature>
<evidence type="ECO:0000256" key="8">
    <source>
        <dbReference type="ARBA" id="ARBA00023133"/>
    </source>
</evidence>
<feature type="transmembrane region" description="Helical" evidence="14">
    <location>
        <begin position="207"/>
        <end position="229"/>
    </location>
</feature>
<dbReference type="InterPro" id="IPR044878">
    <property type="entry name" value="UbiA_sf"/>
</dbReference>
<reference evidence="15" key="1">
    <citation type="submission" date="2023-10" db="EMBL/GenBank/DDBJ databases">
        <title>The first scallop-associated chemosynthetic bacterial symbiont.</title>
        <authorList>
            <person name="Lin Y.-T."/>
            <person name="Sun J."/>
            <person name="Ip J.C.-H."/>
            <person name="He X."/>
            <person name="Gao Z.-M."/>
            <person name="Perez M."/>
            <person name="Xu T."/>
            <person name="Qian P.-Y."/>
            <person name="Qiu J.-W."/>
        </authorList>
    </citation>
    <scope>NUCLEOTIDE SEQUENCE</scope>
    <source>
        <strain evidence="15">Gill1</strain>
    </source>
</reference>
<dbReference type="Gene3D" id="1.10.357.140">
    <property type="entry name" value="UbiA prenyltransferase"/>
    <property type="match status" value="1"/>
</dbReference>
<feature type="transmembrane region" description="Helical" evidence="14">
    <location>
        <begin position="235"/>
        <end position="256"/>
    </location>
</feature>
<dbReference type="EMBL" id="CP138327">
    <property type="protein sequence ID" value="WXU00541.1"/>
    <property type="molecule type" value="Genomic_DNA"/>
</dbReference>
<dbReference type="GO" id="GO:0048034">
    <property type="term" value="P:heme O biosynthetic process"/>
    <property type="evidence" value="ECO:0007669"/>
    <property type="project" value="UniProtKB-UniRule"/>
</dbReference>
<evidence type="ECO:0000313" key="15">
    <source>
        <dbReference type="EMBL" id="WXU00541.1"/>
    </source>
</evidence>
<dbReference type="PROSITE" id="PS00943">
    <property type="entry name" value="UBIA"/>
    <property type="match status" value="1"/>
</dbReference>
<dbReference type="PANTHER" id="PTHR43448:SF7">
    <property type="entry name" value="4-HYDROXYBENZOATE SOLANESYLTRANSFERASE"/>
    <property type="match status" value="1"/>
</dbReference>
<feature type="transmembrane region" description="Helical" evidence="14">
    <location>
        <begin position="268"/>
        <end position="291"/>
    </location>
</feature>
<sequence length="293" mass="32277">MPSFSALLGLCKLKVVALILLTAVVGMFLAVPAPYFPDLKLMLLASVGISMASASAAVFNHIVDEQIDIQMARTDKRPLPQGKVTRNQALVWAVFLGVVGLGILQLFVNTITMVLTFISLIGYAVIYTMYLKRATPQNIVIGGAAGAAPPILGWTAISGTQGIEYAFLLFLIVFIWTPPHFWALAIHRVEEYRKVDVPMLPVTHGVAYTRLQILLYTILLFLVALLPYLSGMSGLIYLASAIILGGMFLAYAVKIYTKPDDKKIAWQAFMFSVNYLMLLFVALLVDHYFLITL</sequence>
<evidence type="ECO:0000256" key="10">
    <source>
        <dbReference type="ARBA" id="ARBA00030253"/>
    </source>
</evidence>
<dbReference type="InterPro" id="IPR006369">
    <property type="entry name" value="Protohaem_IX_farnesylTrfase"/>
</dbReference>
<keyword evidence="9 14" id="KW-0472">Membrane</keyword>
<keyword evidence="8 14" id="KW-0350">Heme biosynthesis</keyword>
<evidence type="ECO:0000256" key="3">
    <source>
        <dbReference type="ARBA" id="ARBA00012292"/>
    </source>
</evidence>
<protein>
    <recommendedName>
        <fullName evidence="11 14">Protoheme IX farnesyltransferase</fullName>
        <ecNumber evidence="3 14">2.5.1.141</ecNumber>
    </recommendedName>
    <alternativeName>
        <fullName evidence="12 14">Heme B farnesyltransferase</fullName>
    </alternativeName>
    <alternativeName>
        <fullName evidence="10 14">Heme O synthase</fullName>
    </alternativeName>
</protein>
<accession>A0AAU6PHM2</accession>
<keyword evidence="4 14" id="KW-1003">Cell membrane</keyword>
<comment type="pathway">
    <text evidence="2 14">Porphyrin-containing compound metabolism; heme O biosynthesis; heme O from protoheme: step 1/1.</text>
</comment>
<name>A0AAU6PHM2_9GAMM</name>
<keyword evidence="6 14" id="KW-0812">Transmembrane</keyword>
<comment type="catalytic activity">
    <reaction evidence="13 14">
        <text>heme b + (2E,6E)-farnesyl diphosphate + H2O = Fe(II)-heme o + diphosphate</text>
        <dbReference type="Rhea" id="RHEA:28070"/>
        <dbReference type="ChEBI" id="CHEBI:15377"/>
        <dbReference type="ChEBI" id="CHEBI:33019"/>
        <dbReference type="ChEBI" id="CHEBI:60344"/>
        <dbReference type="ChEBI" id="CHEBI:60530"/>
        <dbReference type="ChEBI" id="CHEBI:175763"/>
        <dbReference type="EC" id="2.5.1.141"/>
    </reaction>
</comment>